<evidence type="ECO:0000256" key="5">
    <source>
        <dbReference type="RuleBase" id="RU367084"/>
    </source>
</evidence>
<dbReference type="Proteomes" id="UP000694888">
    <property type="component" value="Unplaced"/>
</dbReference>
<dbReference type="PANTHER" id="PTHR12865">
    <property type="entry name" value="PHOSPHATIDYLINOSITOL 4-KINASE TYPE-II"/>
    <property type="match status" value="1"/>
</dbReference>
<feature type="compositionally biased region" description="Polar residues" evidence="6">
    <location>
        <begin position="28"/>
        <end position="51"/>
    </location>
</feature>
<evidence type="ECO:0000256" key="6">
    <source>
        <dbReference type="SAM" id="MobiDB-lite"/>
    </source>
</evidence>
<dbReference type="InterPro" id="IPR039756">
    <property type="entry name" value="Lsb6/PI4K2"/>
</dbReference>
<feature type="compositionally biased region" description="Low complexity" evidence="6">
    <location>
        <begin position="95"/>
        <end position="104"/>
    </location>
</feature>
<evidence type="ECO:0000256" key="4">
    <source>
        <dbReference type="ARBA" id="ARBA00022840"/>
    </source>
</evidence>
<evidence type="ECO:0000256" key="3">
    <source>
        <dbReference type="ARBA" id="ARBA00022777"/>
    </source>
</evidence>
<feature type="region of interest" description="Disordered" evidence="6">
    <location>
        <begin position="1"/>
        <end position="147"/>
    </location>
</feature>
<evidence type="ECO:0000313" key="8">
    <source>
        <dbReference type="RefSeq" id="XP_035825234.1"/>
    </source>
</evidence>
<proteinExistence type="inferred from homology"/>
<feature type="compositionally biased region" description="Low complexity" evidence="6">
    <location>
        <begin position="68"/>
        <end position="79"/>
    </location>
</feature>
<accession>A0ABM1VS42</accession>
<keyword evidence="7" id="KW-1185">Reference proteome</keyword>
<keyword evidence="3 5" id="KW-0418">Kinase</keyword>
<protein>
    <recommendedName>
        <fullName evidence="5">Phosphatidylinositol 4-kinase type 2</fullName>
        <ecNumber evidence="5">2.7.1.67</ecNumber>
    </recommendedName>
</protein>
<keyword evidence="2 5" id="KW-0547">Nucleotide-binding</keyword>
<reference evidence="8" key="1">
    <citation type="submission" date="2025-08" db="UniProtKB">
        <authorList>
            <consortium name="RefSeq"/>
        </authorList>
    </citation>
    <scope>IDENTIFICATION</scope>
</reference>
<comment type="catalytic activity">
    <reaction evidence="5">
        <text>a 1,2-diacyl-sn-glycero-3-phospho-(1D-myo-inositol) + ATP = a 1,2-diacyl-sn-glycero-3-phospho-(1D-myo-inositol 4-phosphate) + ADP + H(+)</text>
        <dbReference type="Rhea" id="RHEA:19877"/>
        <dbReference type="ChEBI" id="CHEBI:15378"/>
        <dbReference type="ChEBI" id="CHEBI:30616"/>
        <dbReference type="ChEBI" id="CHEBI:57880"/>
        <dbReference type="ChEBI" id="CHEBI:58178"/>
        <dbReference type="ChEBI" id="CHEBI:456216"/>
        <dbReference type="EC" id="2.7.1.67"/>
    </reaction>
</comment>
<comment type="similarity">
    <text evidence="5">Belongs to the PI3/PI4-kinase family. Type II PI4K subfamily.</text>
</comment>
<dbReference type="EC" id="2.7.1.67" evidence="5"/>
<evidence type="ECO:0000256" key="2">
    <source>
        <dbReference type="ARBA" id="ARBA00022741"/>
    </source>
</evidence>
<sequence>MMDMSSGDGQGSRSQNLLSFDDDDDLLQQTNTRTATAGSVSEITTSASTDLITPAPIVAGSNGTRPPLLESSSHSLSDSYQQGSDVHVTFAPQPNNYSNHSSSSRSDREHQGRPPRSPTRGSGHGIKENSPLLGPKSDFESSDTWNSFPEDPQFNEIVLAAELAIEEGVFPERIFQGSSGSYFVKNTEGVSFQQLIVG</sequence>
<evidence type="ECO:0000313" key="7">
    <source>
        <dbReference type="Proteomes" id="UP000694888"/>
    </source>
</evidence>
<dbReference type="GeneID" id="118477562"/>
<gene>
    <name evidence="8" type="primary">LOC118477562</name>
</gene>
<name>A0ABM1VS42_APLCA</name>
<keyword evidence="5" id="KW-0472">Membrane</keyword>
<dbReference type="PANTHER" id="PTHR12865:SF1">
    <property type="entry name" value="PHOSPHATIDYLINOSITOL 4-KINASE TYPE 2"/>
    <property type="match status" value="1"/>
</dbReference>
<keyword evidence="4 5" id="KW-0067">ATP-binding</keyword>
<keyword evidence="1 5" id="KW-0808">Transferase</keyword>
<dbReference type="RefSeq" id="XP_035825234.1">
    <property type="nucleotide sequence ID" value="XM_035969341.1"/>
</dbReference>
<organism evidence="7 8">
    <name type="scientific">Aplysia californica</name>
    <name type="common">California sea hare</name>
    <dbReference type="NCBI Taxonomy" id="6500"/>
    <lineage>
        <taxon>Eukaryota</taxon>
        <taxon>Metazoa</taxon>
        <taxon>Spiralia</taxon>
        <taxon>Lophotrochozoa</taxon>
        <taxon>Mollusca</taxon>
        <taxon>Gastropoda</taxon>
        <taxon>Heterobranchia</taxon>
        <taxon>Euthyneura</taxon>
        <taxon>Tectipleura</taxon>
        <taxon>Aplysiida</taxon>
        <taxon>Aplysioidea</taxon>
        <taxon>Aplysiidae</taxon>
        <taxon>Aplysia</taxon>
    </lineage>
</organism>
<evidence type="ECO:0000256" key="1">
    <source>
        <dbReference type="ARBA" id="ARBA00022679"/>
    </source>
</evidence>
<comment type="subcellular location">
    <subcellularLocation>
        <location evidence="5">Membrane</location>
        <topology evidence="5">Peripheral membrane protein</topology>
    </subcellularLocation>
</comment>